<dbReference type="InterPro" id="IPR016151">
    <property type="entry name" value="DNA_mismatch_repair_MutS_N"/>
</dbReference>
<sequence>MTLIDLYLDYQEKYTKIYGLKTIVFMQVGSFHEAYSTDNEGFKLKELEPILNTKFTRRDNNTNKPASRSNPYLLGFPSISTVKNVAILTEKGYTVVIFDQIINGDDIDRQLLGVFSPGTYISDRQLSDANYILSVYLVEEKQINSNNLLAIGLTLIDVSTGYSIIHEFYSSKNDDKFGLDELIRIIQTFRPVEIIIYYNMRVYNSENIKHIKSYLELDKLQHYFYVYYNKKGSDPINLLCEDSFKINIQNNLFSKVYGINYQSSMNKGQSPIEVLRLEKKPYSVLSLMIMLKYISEHNVQLLKNLSYPDIYIYNKHLILGNNAIEQLNIIDSNNLELYDRKIDSLLSVVNKTNTPMGKRFLKANLLNPLSQEDKQTIVKRYDMIETLLRDGMCKKIENELKKIQDVERLHRKMALEILVPYEFYRLDQFYQATSKIIKLIYKDPILGTLIDNTTIQSFLNFQIDYNKIFDVDKMVKYNNFVDIESSFFKKGVNPKIDQIQDNIDNVRIIIDSTIKCISDLLEMRGCKKTSKEKDLIIFDYNDRDNYFFSITKRREGILRSELSKHKNIAVKSSDKIIFNINKDNVVFKSLAKGKTKLFIEPLQEHTFNLTKQKTIIVKLIKRSFLENINKLYINSKQMLQKIVKFISEIDFLVSGAIVASQYFYCKPLIKSNDKIASYLSAKQLRHPIVERLCKDTEYIPNNIELGNIDDKNGILLFGLNSSGKSVLMKSIGLSIVLAQIGYYVPATEFVFEPYMALFARITGNDNLFKGLSSFALEMIELDAIIKRTEDNGQYTLIIGDEVCRGTEEISGRALIASSLIHLSEKKTSFIFSSHIHDLINIEEIRNLNNLRLFHLLIEYDEKNDCLIFNRRLTPGSGPSVYGLMVAKFLIKNNKFINTAELIKRRFTQNENITIDIPIKKSNYNKDLLITYCFLCYYFPKENNKELESHHIHFQKDCWKDGKIKEKPYLHKNRLSNLVVLCRKCHEKVHRNEIIINGYVDTSIGPILNYSTNLNKTIQNTIREITKLDDIINRKSLTSNCYK</sequence>
<dbReference type="InterPro" id="IPR036678">
    <property type="entry name" value="MutS_con_dom_sf"/>
</dbReference>
<evidence type="ECO:0000256" key="2">
    <source>
        <dbReference type="ARBA" id="ARBA00022741"/>
    </source>
</evidence>
<evidence type="ECO:0000256" key="5">
    <source>
        <dbReference type="ARBA" id="ARBA00023125"/>
    </source>
</evidence>
<comment type="similarity">
    <text evidence="1">Belongs to the DNA mismatch repair MutS family.</text>
</comment>
<evidence type="ECO:0000256" key="1">
    <source>
        <dbReference type="ARBA" id="ARBA00006271"/>
    </source>
</evidence>
<dbReference type="SUPFAM" id="SSF55271">
    <property type="entry name" value="DNA repair protein MutS, domain I"/>
    <property type="match status" value="1"/>
</dbReference>
<keyword evidence="6" id="KW-0234">DNA repair</keyword>
<evidence type="ECO:0000256" key="6">
    <source>
        <dbReference type="ARBA" id="ARBA00023204"/>
    </source>
</evidence>
<keyword evidence="2" id="KW-0547">Nucleotide-binding</keyword>
<dbReference type="PROSITE" id="PS00486">
    <property type="entry name" value="DNA_MISMATCH_REPAIR_2"/>
    <property type="match status" value="1"/>
</dbReference>
<dbReference type="Gene3D" id="3.40.1170.10">
    <property type="entry name" value="DNA repair protein MutS, domain I"/>
    <property type="match status" value="1"/>
</dbReference>
<dbReference type="Pfam" id="PF00488">
    <property type="entry name" value="MutS_V"/>
    <property type="match status" value="1"/>
</dbReference>
<evidence type="ECO:0000256" key="4">
    <source>
        <dbReference type="ARBA" id="ARBA00022840"/>
    </source>
</evidence>
<accession>A0A6C0LUJ2</accession>
<keyword evidence="3" id="KW-0227">DNA damage</keyword>
<evidence type="ECO:0000259" key="7">
    <source>
        <dbReference type="PROSITE" id="PS00486"/>
    </source>
</evidence>
<keyword evidence="4" id="KW-0067">ATP-binding</keyword>
<dbReference type="SMART" id="SM00534">
    <property type="entry name" value="MUTSac"/>
    <property type="match status" value="1"/>
</dbReference>
<dbReference type="InterPro" id="IPR007696">
    <property type="entry name" value="DNA_mismatch_repair_MutS_core"/>
</dbReference>
<dbReference type="Pfam" id="PF05192">
    <property type="entry name" value="MutS_III"/>
    <property type="match status" value="1"/>
</dbReference>
<dbReference type="InterPro" id="IPR000432">
    <property type="entry name" value="DNA_mismatch_repair_MutS_C"/>
</dbReference>
<feature type="domain" description="DNA mismatch repair proteins mutS family" evidence="7">
    <location>
        <begin position="795"/>
        <end position="811"/>
    </location>
</feature>
<dbReference type="InterPro" id="IPR027417">
    <property type="entry name" value="P-loop_NTPase"/>
</dbReference>
<protein>
    <recommendedName>
        <fullName evidence="7">DNA mismatch repair proteins mutS family domain-containing protein</fullName>
    </recommendedName>
</protein>
<dbReference type="AlphaFoldDB" id="A0A6C0LUJ2"/>
<dbReference type="GO" id="GO:0140664">
    <property type="term" value="F:ATP-dependent DNA damage sensor activity"/>
    <property type="evidence" value="ECO:0007669"/>
    <property type="project" value="InterPro"/>
</dbReference>
<dbReference type="SUPFAM" id="SSF52540">
    <property type="entry name" value="P-loop containing nucleoside triphosphate hydrolases"/>
    <property type="match status" value="1"/>
</dbReference>
<dbReference type="EMBL" id="MN740556">
    <property type="protein sequence ID" value="QHU33234.1"/>
    <property type="molecule type" value="Genomic_DNA"/>
</dbReference>
<dbReference type="GO" id="GO:0006298">
    <property type="term" value="P:mismatch repair"/>
    <property type="evidence" value="ECO:0007669"/>
    <property type="project" value="InterPro"/>
</dbReference>
<dbReference type="InterPro" id="IPR045076">
    <property type="entry name" value="MutS"/>
</dbReference>
<organism evidence="8">
    <name type="scientific">viral metagenome</name>
    <dbReference type="NCBI Taxonomy" id="1070528"/>
    <lineage>
        <taxon>unclassified sequences</taxon>
        <taxon>metagenomes</taxon>
        <taxon>organismal metagenomes</taxon>
    </lineage>
</organism>
<dbReference type="Pfam" id="PF01624">
    <property type="entry name" value="MutS_I"/>
    <property type="match status" value="1"/>
</dbReference>
<evidence type="ECO:0000313" key="8">
    <source>
        <dbReference type="EMBL" id="QHU33234.1"/>
    </source>
</evidence>
<dbReference type="PANTHER" id="PTHR11361">
    <property type="entry name" value="DNA MISMATCH REPAIR PROTEIN MUTS FAMILY MEMBER"/>
    <property type="match status" value="1"/>
</dbReference>
<dbReference type="GO" id="GO:0005524">
    <property type="term" value="F:ATP binding"/>
    <property type="evidence" value="ECO:0007669"/>
    <property type="project" value="UniProtKB-KW"/>
</dbReference>
<dbReference type="CDD" id="cd00085">
    <property type="entry name" value="HNHc"/>
    <property type="match status" value="1"/>
</dbReference>
<evidence type="ECO:0000256" key="3">
    <source>
        <dbReference type="ARBA" id="ARBA00022763"/>
    </source>
</evidence>
<dbReference type="Gene3D" id="3.40.50.300">
    <property type="entry name" value="P-loop containing nucleotide triphosphate hydrolases"/>
    <property type="match status" value="1"/>
</dbReference>
<dbReference type="InterPro" id="IPR007695">
    <property type="entry name" value="DNA_mismatch_repair_MutS-lik_N"/>
</dbReference>
<reference evidence="8" key="1">
    <citation type="journal article" date="2020" name="Nature">
        <title>Giant virus diversity and host interactions through global metagenomics.</title>
        <authorList>
            <person name="Schulz F."/>
            <person name="Roux S."/>
            <person name="Paez-Espino D."/>
            <person name="Jungbluth S."/>
            <person name="Walsh D.A."/>
            <person name="Denef V.J."/>
            <person name="McMahon K.D."/>
            <person name="Konstantinidis K.T."/>
            <person name="Eloe-Fadrosh E.A."/>
            <person name="Kyrpides N.C."/>
            <person name="Woyke T."/>
        </authorList>
    </citation>
    <scope>NUCLEOTIDE SEQUENCE</scope>
    <source>
        <strain evidence="8">GVMAG-S-1014582-52</strain>
    </source>
</reference>
<dbReference type="GO" id="GO:0005634">
    <property type="term" value="C:nucleus"/>
    <property type="evidence" value="ECO:0007669"/>
    <property type="project" value="TreeGrafter"/>
</dbReference>
<dbReference type="SUPFAM" id="SSF48334">
    <property type="entry name" value="DNA repair protein MutS, domain III"/>
    <property type="match status" value="1"/>
</dbReference>
<dbReference type="Gene3D" id="1.10.1420.10">
    <property type="match status" value="1"/>
</dbReference>
<keyword evidence="5" id="KW-0238">DNA-binding</keyword>
<dbReference type="SMART" id="SM00533">
    <property type="entry name" value="MUTSd"/>
    <property type="match status" value="1"/>
</dbReference>
<proteinExistence type="inferred from homology"/>
<dbReference type="InterPro" id="IPR036187">
    <property type="entry name" value="DNA_mismatch_repair_MutS_sf"/>
</dbReference>
<dbReference type="GO" id="GO:0030983">
    <property type="term" value="F:mismatched DNA binding"/>
    <property type="evidence" value="ECO:0007669"/>
    <property type="project" value="InterPro"/>
</dbReference>
<dbReference type="PIRSF" id="PIRSF037677">
    <property type="entry name" value="DNA_mis_repair_Msh6"/>
    <property type="match status" value="1"/>
</dbReference>
<dbReference type="InterPro" id="IPR017261">
    <property type="entry name" value="DNA_mismatch_repair_MutS/MSH"/>
</dbReference>
<name>A0A6C0LUJ2_9ZZZZ</name>
<dbReference type="InterPro" id="IPR003615">
    <property type="entry name" value="HNH_nuc"/>
</dbReference>
<dbReference type="SUPFAM" id="SSF53150">
    <property type="entry name" value="DNA repair protein MutS, domain II"/>
    <property type="match status" value="1"/>
</dbReference>
<dbReference type="PANTHER" id="PTHR11361:SF34">
    <property type="entry name" value="DNA MISMATCH REPAIR PROTEIN MSH1, MITOCHONDRIAL"/>
    <property type="match status" value="1"/>
</dbReference>